<keyword evidence="5" id="KW-0539">Nucleus</keyword>
<keyword evidence="2" id="KW-0805">Transcription regulation</keyword>
<evidence type="ECO:0000256" key="2">
    <source>
        <dbReference type="ARBA" id="ARBA00023015"/>
    </source>
</evidence>
<dbReference type="PROSITE" id="PS50811">
    <property type="entry name" value="WRKY"/>
    <property type="match status" value="1"/>
</dbReference>
<sequence>MENSTGCKHRSLLLAELARAQHLALQLVAHRDQHSPIESFKSLASNIVSSIDKLIHIAGSSTSEAKQQLAFPNTVPEDPLRSANKDASAGNFDSVFHRNCNNLSKNRKTLPKKKIQVKVGSGGVAAALDDGYSWRKYGNKNILGSKHSRSYYRCRDRNTKSCFATKQVQRSDEDPQAFDVIYQGTHTCCRGLPVPTTASISAQERRQNQPDRRLQNDQRVQQPNKDLLMDFQTGMDLDTHESSLSFRLGSVTAKATLPESINGYSSQPSKPDNCCFGRSPSASELIDISGSPSQLCHSEAGLEPLASDSYVSDSLTPPNSAVDADIRLLEFDTQFGEFSVSCSNLFYTM</sequence>
<dbReference type="SMART" id="SM00774">
    <property type="entry name" value="WRKY"/>
    <property type="match status" value="1"/>
</dbReference>
<feature type="compositionally biased region" description="Basic and acidic residues" evidence="6">
    <location>
        <begin position="204"/>
        <end position="216"/>
    </location>
</feature>
<evidence type="ECO:0000256" key="4">
    <source>
        <dbReference type="ARBA" id="ARBA00023163"/>
    </source>
</evidence>
<dbReference type="GO" id="GO:0005634">
    <property type="term" value="C:nucleus"/>
    <property type="evidence" value="ECO:0000318"/>
    <property type="project" value="GO_Central"/>
</dbReference>
<dbReference type="Proteomes" id="UP000012960">
    <property type="component" value="Unplaced"/>
</dbReference>
<evidence type="ECO:0000256" key="5">
    <source>
        <dbReference type="ARBA" id="ARBA00023242"/>
    </source>
</evidence>
<evidence type="ECO:0000313" key="9">
    <source>
        <dbReference type="EnsemblPlants" id="Ma04_p15680.1"/>
    </source>
</evidence>
<dbReference type="InterPro" id="IPR044810">
    <property type="entry name" value="WRKY_plant"/>
</dbReference>
<evidence type="ECO:0000256" key="6">
    <source>
        <dbReference type="SAM" id="MobiDB-lite"/>
    </source>
</evidence>
<gene>
    <name evidence="8" type="ORF">GSMUA_120800.1</name>
</gene>
<organism evidence="9 10">
    <name type="scientific">Musa acuminata subsp. malaccensis</name>
    <name type="common">Wild banana</name>
    <name type="synonym">Musa malaccensis</name>
    <dbReference type="NCBI Taxonomy" id="214687"/>
    <lineage>
        <taxon>Eukaryota</taxon>
        <taxon>Viridiplantae</taxon>
        <taxon>Streptophyta</taxon>
        <taxon>Embryophyta</taxon>
        <taxon>Tracheophyta</taxon>
        <taxon>Spermatophyta</taxon>
        <taxon>Magnoliopsida</taxon>
        <taxon>Liliopsida</taxon>
        <taxon>Zingiberales</taxon>
        <taxon>Musaceae</taxon>
        <taxon>Musa</taxon>
    </lineage>
</organism>
<dbReference type="PANTHER" id="PTHR32096:SF151">
    <property type="entry name" value="OS01G0656400 PROTEIN"/>
    <property type="match status" value="1"/>
</dbReference>
<comment type="subcellular location">
    <subcellularLocation>
        <location evidence="1">Nucleus</location>
    </subcellularLocation>
</comment>
<dbReference type="InterPro" id="IPR036576">
    <property type="entry name" value="WRKY_dom_sf"/>
</dbReference>
<keyword evidence="10" id="KW-1185">Reference proteome</keyword>
<dbReference type="GO" id="GO:0000976">
    <property type="term" value="F:transcription cis-regulatory region binding"/>
    <property type="evidence" value="ECO:0000318"/>
    <property type="project" value="GO_Central"/>
</dbReference>
<dbReference type="Pfam" id="PF03106">
    <property type="entry name" value="WRKY"/>
    <property type="match status" value="1"/>
</dbReference>
<evidence type="ECO:0000313" key="10">
    <source>
        <dbReference type="Proteomes" id="UP000012960"/>
    </source>
</evidence>
<evidence type="ECO:0000256" key="1">
    <source>
        <dbReference type="ARBA" id="ARBA00004123"/>
    </source>
</evidence>
<evidence type="ECO:0000313" key="8">
    <source>
        <dbReference type="EMBL" id="CAG1842285.1"/>
    </source>
</evidence>
<keyword evidence="3" id="KW-0238">DNA-binding</keyword>
<dbReference type="Gene3D" id="2.20.25.80">
    <property type="entry name" value="WRKY domain"/>
    <property type="match status" value="1"/>
</dbReference>
<reference evidence="9" key="2">
    <citation type="submission" date="2021-05" db="UniProtKB">
        <authorList>
            <consortium name="EnsemblPlants"/>
        </authorList>
    </citation>
    <scope>IDENTIFICATION</scope>
    <source>
        <strain evidence="9">subsp. malaccensis</strain>
    </source>
</reference>
<accession>A0A804IQ49</accession>
<dbReference type="Gramene" id="Ma04_t15680.1">
    <property type="protein sequence ID" value="Ma04_p15680.1"/>
    <property type="gene ID" value="Ma04_g15680"/>
</dbReference>
<dbReference type="PANTHER" id="PTHR32096">
    <property type="entry name" value="WRKY TRANSCRIPTION FACTOR 30-RELATED-RELATED"/>
    <property type="match status" value="1"/>
</dbReference>
<name>A0A804IQ49_MUSAM</name>
<dbReference type="AlphaFoldDB" id="A0A804IQ49"/>
<evidence type="ECO:0000256" key="3">
    <source>
        <dbReference type="ARBA" id="ARBA00023125"/>
    </source>
</evidence>
<dbReference type="GO" id="GO:0003700">
    <property type="term" value="F:DNA-binding transcription factor activity"/>
    <property type="evidence" value="ECO:0000318"/>
    <property type="project" value="GO_Central"/>
</dbReference>
<keyword evidence="4" id="KW-0804">Transcription</keyword>
<reference evidence="8" key="1">
    <citation type="submission" date="2021-03" db="EMBL/GenBank/DDBJ databases">
        <authorList>
            <consortium name="Genoscope - CEA"/>
            <person name="William W."/>
        </authorList>
    </citation>
    <scope>NUCLEOTIDE SEQUENCE</scope>
    <source>
        <strain evidence="8">Doubled-haploid Pahang</strain>
    </source>
</reference>
<dbReference type="OrthoDB" id="764777at2759"/>
<evidence type="ECO:0000259" key="7">
    <source>
        <dbReference type="PROSITE" id="PS50811"/>
    </source>
</evidence>
<dbReference type="InterPro" id="IPR003657">
    <property type="entry name" value="WRKY_dom"/>
</dbReference>
<dbReference type="SUPFAM" id="SSF118290">
    <property type="entry name" value="WRKY DNA-binding domain"/>
    <property type="match status" value="1"/>
</dbReference>
<feature type="domain" description="WRKY" evidence="7">
    <location>
        <begin position="123"/>
        <end position="186"/>
    </location>
</feature>
<feature type="region of interest" description="Disordered" evidence="6">
    <location>
        <begin position="204"/>
        <end position="223"/>
    </location>
</feature>
<protein>
    <submittedName>
        <fullName evidence="8">(wild Malaysian banana) hypothetical protein</fullName>
    </submittedName>
</protein>
<proteinExistence type="predicted"/>
<dbReference type="EnsemblPlants" id="Ma04_t15680.1">
    <property type="protein sequence ID" value="Ma04_p15680.1"/>
    <property type="gene ID" value="Ma04_g15680"/>
</dbReference>
<dbReference type="EMBL" id="HG996469">
    <property type="protein sequence ID" value="CAG1842285.1"/>
    <property type="molecule type" value="Genomic_DNA"/>
</dbReference>